<evidence type="ECO:0000313" key="4">
    <source>
        <dbReference type="Proteomes" id="UP000194236"/>
    </source>
</evidence>
<dbReference type="InterPro" id="IPR003673">
    <property type="entry name" value="CoA-Trfase_fam_III"/>
</dbReference>
<evidence type="ECO:0000313" key="3">
    <source>
        <dbReference type="EMBL" id="OTF70349.1"/>
    </source>
</evidence>
<feature type="region of interest" description="Disordered" evidence="2">
    <location>
        <begin position="318"/>
        <end position="353"/>
    </location>
</feature>
<comment type="caution">
    <text evidence="3">The sequence shown here is derived from an EMBL/GenBank/DDBJ whole genome shotgun (WGS) entry which is preliminary data.</text>
</comment>
<gene>
    <name evidence="3" type="ORF">BLA29_000637</name>
</gene>
<dbReference type="Pfam" id="PF02515">
    <property type="entry name" value="CoA_transf_3"/>
    <property type="match status" value="1"/>
</dbReference>
<feature type="compositionally biased region" description="Basic and acidic residues" evidence="2">
    <location>
        <begin position="343"/>
        <end position="353"/>
    </location>
</feature>
<evidence type="ECO:0000256" key="2">
    <source>
        <dbReference type="SAM" id="MobiDB-lite"/>
    </source>
</evidence>
<sequence length="379" mass="42972">MTAPLKGVKVVELVGLAPAPFLGLMLSDFGARVIRVDNLDNTNGSMFARQKESMYLNLKDPKGSEILQRLTEKSDVIIDPYRPGVLERLELGPERLCQLNPRLIFARLSGYGQTGPMARKASHDINFLSLSGVMSRFGYNDRPPIGPLNLLGDIGAGSILCAMAIVMALYERNSSGKGQVIDHSMTEGVGYLGSFIWESLTQKELLWPNWPKRGQNTLDFGSPFYRCYECADGKFMAVGSLEEKFYQNLLHTLGFEEECFNRFDYESWPEMVEEISKKFKTKTRDEWTREFDRTDACVTPVLEMEEVTEFEHNRIRKSYDPKSGYPNPAPRFSRTPAIGNREGSLETDGKYESQSRDILINELGYTEQELEEFGPNVFN</sequence>
<comment type="similarity">
    <text evidence="1">Belongs to the CoA-transferase III family.</text>
</comment>
<dbReference type="InterPro" id="IPR023606">
    <property type="entry name" value="CoA-Trfase_III_dom_1_sf"/>
</dbReference>
<accession>A0A1Y3API0</accession>
<dbReference type="AlphaFoldDB" id="A0A1Y3API0"/>
<dbReference type="InterPro" id="IPR050509">
    <property type="entry name" value="CoA-transferase_III"/>
</dbReference>
<dbReference type="PANTHER" id="PTHR48228">
    <property type="entry name" value="SUCCINYL-COA--D-CITRAMALATE COA-TRANSFERASE"/>
    <property type="match status" value="1"/>
</dbReference>
<dbReference type="PANTHER" id="PTHR48228:SF5">
    <property type="entry name" value="ALPHA-METHYLACYL-COA RACEMASE"/>
    <property type="match status" value="1"/>
</dbReference>
<dbReference type="Proteomes" id="UP000194236">
    <property type="component" value="Unassembled WGS sequence"/>
</dbReference>
<dbReference type="InterPro" id="IPR044855">
    <property type="entry name" value="CoA-Trfase_III_dom3_sf"/>
</dbReference>
<keyword evidence="4" id="KW-1185">Reference proteome</keyword>
<dbReference type="OrthoDB" id="16747at2759"/>
<evidence type="ECO:0000256" key="1">
    <source>
        <dbReference type="ARBA" id="ARBA00008383"/>
    </source>
</evidence>
<reference evidence="3 4" key="1">
    <citation type="submission" date="2017-03" db="EMBL/GenBank/DDBJ databases">
        <title>Genome Survey of Euroglyphus maynei.</title>
        <authorList>
            <person name="Arlian L.G."/>
            <person name="Morgan M.S."/>
            <person name="Rider S.D."/>
        </authorList>
    </citation>
    <scope>NUCLEOTIDE SEQUENCE [LARGE SCALE GENOMIC DNA]</scope>
    <source>
        <strain evidence="3">Arlian Lab</strain>
        <tissue evidence="3">Whole body</tissue>
    </source>
</reference>
<dbReference type="Gene3D" id="3.40.50.10540">
    <property type="entry name" value="Crotonobetainyl-coa:carnitine coa-transferase, domain 1"/>
    <property type="match status" value="1"/>
</dbReference>
<organism evidence="3 4">
    <name type="scientific">Euroglyphus maynei</name>
    <name type="common">Mayne's house dust mite</name>
    <dbReference type="NCBI Taxonomy" id="6958"/>
    <lineage>
        <taxon>Eukaryota</taxon>
        <taxon>Metazoa</taxon>
        <taxon>Ecdysozoa</taxon>
        <taxon>Arthropoda</taxon>
        <taxon>Chelicerata</taxon>
        <taxon>Arachnida</taxon>
        <taxon>Acari</taxon>
        <taxon>Acariformes</taxon>
        <taxon>Sarcoptiformes</taxon>
        <taxon>Astigmata</taxon>
        <taxon>Psoroptidia</taxon>
        <taxon>Analgoidea</taxon>
        <taxon>Pyroglyphidae</taxon>
        <taxon>Pyroglyphinae</taxon>
        <taxon>Euroglyphus</taxon>
    </lineage>
</organism>
<dbReference type="GO" id="GO:0003824">
    <property type="term" value="F:catalytic activity"/>
    <property type="evidence" value="ECO:0007669"/>
    <property type="project" value="InterPro"/>
</dbReference>
<dbReference type="SUPFAM" id="SSF89796">
    <property type="entry name" value="CoA-transferase family III (CaiB/BaiF)"/>
    <property type="match status" value="1"/>
</dbReference>
<proteinExistence type="inferred from homology"/>
<dbReference type="EMBL" id="MUJZ01066169">
    <property type="protein sequence ID" value="OTF70349.1"/>
    <property type="molecule type" value="Genomic_DNA"/>
</dbReference>
<protein>
    <submittedName>
        <fullName evidence="3">Alpha-methylacyl-CoA racemase-like protein</fullName>
    </submittedName>
</protein>
<name>A0A1Y3API0_EURMA</name>
<dbReference type="Gene3D" id="3.30.1540.10">
    <property type="entry name" value="formyl-coa transferase, domain 3"/>
    <property type="match status" value="1"/>
</dbReference>